<feature type="transmembrane region" description="Helical" evidence="1">
    <location>
        <begin position="70"/>
        <end position="93"/>
    </location>
</feature>
<dbReference type="EMBL" id="MNAD01000694">
    <property type="protein sequence ID" value="OJT11035.1"/>
    <property type="molecule type" value="Genomic_DNA"/>
</dbReference>
<evidence type="ECO:0000256" key="1">
    <source>
        <dbReference type="SAM" id="Phobius"/>
    </source>
</evidence>
<dbReference type="InterPro" id="IPR045338">
    <property type="entry name" value="DUF6535"/>
</dbReference>
<dbReference type="Pfam" id="PF20153">
    <property type="entry name" value="DUF6535"/>
    <property type="match status" value="1"/>
</dbReference>
<sequence length="524" mass="59458">MVKQWLNEYSSGVSGNSRSVSQMRQYRLNHLRTWHVEDVVNTIPVLLQLALAFFLSGLLVLLWNLHDTVAAVASMLVSLLGVFIATMTFLPLFHHQCSYRTPQIRAIDSLWQPKLFAYWVYASIPRGLHAVASLPGRLSTICRRLYTHMPSVRHSLCGVPRAIVEGLEKMIPPPDDWRDRKQTWRAQERSDIDSLASRLDTQTLVEAYSTTLHPDALSAASVCLVDYDSEYVIDYFRQLHKAAREHFGATADSWDGPLGYESPQQLLWLHIILCIFRTDDSSLSDDEAAALGVYFACGSWPSDMQTDVAIWAVSTCNAISEFLETSMASSKMKLVDQDQLREEKEYLIDNAVRVSSKVLLPDVTRTYRGVRLEQLRLREASSDDTKDAYTRYLKSVDHFLKCSNDTLTSSIPPNDMETVRRYTRDVLADLTRTLLGLFAEDKVQHIRAIIDASYLWDILRTLAFSSNGVLQCISDNLCADVLRMTEVLAKPHDYDDDEFWGSGILDFARKLKLKVICIMGEPDA</sequence>
<feature type="transmembrane region" description="Helical" evidence="1">
    <location>
        <begin position="43"/>
        <end position="63"/>
    </location>
</feature>
<reference evidence="3 4" key="1">
    <citation type="submission" date="2016-10" db="EMBL/GenBank/DDBJ databases">
        <title>Genome sequence of the basidiomycete white-rot fungus Trametes pubescens.</title>
        <authorList>
            <person name="Makela M.R."/>
            <person name="Granchi Z."/>
            <person name="Peng M."/>
            <person name="De Vries R.P."/>
            <person name="Grigoriev I."/>
            <person name="Riley R."/>
            <person name="Hilden K."/>
        </authorList>
    </citation>
    <scope>NUCLEOTIDE SEQUENCE [LARGE SCALE GENOMIC DNA]</scope>
    <source>
        <strain evidence="3 4">FBCC735</strain>
    </source>
</reference>
<keyword evidence="1" id="KW-1133">Transmembrane helix</keyword>
<organism evidence="3 4">
    <name type="scientific">Trametes pubescens</name>
    <name type="common">White-rot fungus</name>
    <dbReference type="NCBI Taxonomy" id="154538"/>
    <lineage>
        <taxon>Eukaryota</taxon>
        <taxon>Fungi</taxon>
        <taxon>Dikarya</taxon>
        <taxon>Basidiomycota</taxon>
        <taxon>Agaricomycotina</taxon>
        <taxon>Agaricomycetes</taxon>
        <taxon>Polyporales</taxon>
        <taxon>Polyporaceae</taxon>
        <taxon>Trametes</taxon>
    </lineage>
</organism>
<dbReference type="AlphaFoldDB" id="A0A1M2VTW1"/>
<evidence type="ECO:0000313" key="4">
    <source>
        <dbReference type="Proteomes" id="UP000184267"/>
    </source>
</evidence>
<comment type="caution">
    <text evidence="3">The sequence shown here is derived from an EMBL/GenBank/DDBJ whole genome shotgun (WGS) entry which is preliminary data.</text>
</comment>
<dbReference type="Proteomes" id="UP000184267">
    <property type="component" value="Unassembled WGS sequence"/>
</dbReference>
<accession>A0A1M2VTW1</accession>
<name>A0A1M2VTW1_TRAPU</name>
<feature type="non-terminal residue" evidence="3">
    <location>
        <position position="524"/>
    </location>
</feature>
<keyword evidence="1" id="KW-0472">Membrane</keyword>
<proteinExistence type="predicted"/>
<feature type="domain" description="DUF6535" evidence="2">
    <location>
        <begin position="1"/>
        <end position="64"/>
    </location>
</feature>
<evidence type="ECO:0000259" key="2">
    <source>
        <dbReference type="Pfam" id="PF20153"/>
    </source>
</evidence>
<dbReference type="STRING" id="154538.A0A1M2VTW1"/>
<dbReference type="OrthoDB" id="2743343at2759"/>
<keyword evidence="4" id="KW-1185">Reference proteome</keyword>
<keyword evidence="1" id="KW-0812">Transmembrane</keyword>
<gene>
    <name evidence="3" type="ORF">TRAPUB_12448</name>
</gene>
<evidence type="ECO:0000313" key="3">
    <source>
        <dbReference type="EMBL" id="OJT11035.1"/>
    </source>
</evidence>
<protein>
    <recommendedName>
        <fullName evidence="2">DUF6535 domain-containing protein</fullName>
    </recommendedName>
</protein>